<keyword evidence="1" id="KW-0732">Signal</keyword>
<accession>A0A251ZY45</accession>
<reference evidence="2 3" key="1">
    <citation type="submission" date="2014-06" db="EMBL/GenBank/DDBJ databases">
        <authorList>
            <person name="Ju J."/>
            <person name="Zhang J."/>
        </authorList>
    </citation>
    <scope>NUCLEOTIDE SEQUENCE [LARGE SCALE GENOMIC DNA]</scope>
    <source>
        <strain evidence="2">DmW_045</strain>
    </source>
</reference>
<dbReference type="RefSeq" id="WP_086553221.1">
    <property type="nucleotide sequence ID" value="NZ_JOMO01000071.1"/>
</dbReference>
<sequence length="636" mass="68552">MRFPLTVTCLLMAPLPCMAKPTLPVETMGSAHTSECERSEAPLFTTEPQTAPLITFGRFPIFSALSRSPDVFQSPDSVYIGGLPTHGWGKTGQANNTVSRPGSLVITGQPWGPYNAGALENILWGIGVDQQNGVANVDWRAGQVPPFDGVGQYTGVTNASAMVIAPAKFMAGQAIISPGLTPAQLSMLRIGMYVSTNIINSQISEKPINNWVGDSYPLVNFYQGILAGWQQSFDSVGKAITLLNVPAWGNYNFKQQHVGSVPGYEKGDSLDTLRSNYKQPMVFIGNDTGETAHNDYLFYDGRKSSSQENKGYAKALSHTLSDTEVDLRYYATKPKDVTVNGITVSIASMMNSPVGREAMTSGSYLMNLSGDIPNILILDGAADANIIQGHSFYLHGQEGTYFPKGYTATQTKNRKIQTNFAFTSFADSINSLNLISYQQAYGNSQGATNTSYHLGLHADGNFKFPTTTGSNYGEIEWNPKGAWGASIALCAAQENCGLIHDGNGMVHLNNGAHVKEEGVTAGSGLVIGPQPQGHNAGLGLYMPVSNITTLLEIMQGNEELFSLQSTGNLILKKTFLAKQNIIAQGNIVAIGYFQQPLKTPPSSQAPCSAGQFMDDENFHYVCVGKNHWKRSALSDF</sequence>
<dbReference type="AlphaFoldDB" id="A0A251ZY45"/>
<feature type="signal peptide" evidence="1">
    <location>
        <begin position="1"/>
        <end position="19"/>
    </location>
</feature>
<feature type="chain" id="PRO_5012693615" evidence="1">
    <location>
        <begin position="20"/>
        <end position="636"/>
    </location>
</feature>
<proteinExistence type="predicted"/>
<evidence type="ECO:0000256" key="1">
    <source>
        <dbReference type="SAM" id="SignalP"/>
    </source>
</evidence>
<comment type="caution">
    <text evidence="2">The sequence shown here is derived from an EMBL/GenBank/DDBJ whole genome shotgun (WGS) entry which is preliminary data.</text>
</comment>
<dbReference type="EMBL" id="JOMO01000071">
    <property type="protein sequence ID" value="OUI79586.1"/>
    <property type="molecule type" value="Genomic_DNA"/>
</dbReference>
<organism evidence="2 3">
    <name type="scientific">Acetobacter orientalis</name>
    <dbReference type="NCBI Taxonomy" id="146474"/>
    <lineage>
        <taxon>Bacteria</taxon>
        <taxon>Pseudomonadati</taxon>
        <taxon>Pseudomonadota</taxon>
        <taxon>Alphaproteobacteria</taxon>
        <taxon>Acetobacterales</taxon>
        <taxon>Acetobacteraceae</taxon>
        <taxon>Acetobacter</taxon>
    </lineage>
</organism>
<gene>
    <name evidence="2" type="ORF">HK12_13600</name>
</gene>
<evidence type="ECO:0000313" key="2">
    <source>
        <dbReference type="EMBL" id="OUI79586.1"/>
    </source>
</evidence>
<name>A0A251ZY45_9PROT</name>
<protein>
    <submittedName>
        <fullName evidence="2">Uncharacterized protein</fullName>
    </submittedName>
</protein>
<dbReference type="Proteomes" id="UP000194639">
    <property type="component" value="Unassembled WGS sequence"/>
</dbReference>
<evidence type="ECO:0000313" key="3">
    <source>
        <dbReference type="Proteomes" id="UP000194639"/>
    </source>
</evidence>